<sequence>MMDTYDRELEEAEGAVGAEIPAARLHRDQWRALEEPADLHLKSGLVELFAAEIAVARLRHDPDHRPCVFDPYHPPASRQAVWRPADAAPRPVACCPADAALLNAGKPPAARKTPSLDGMTPLWDGTETDAYWLLGHHAMTGTAPLTSAYQQTPMGRTLARLLHHR</sequence>
<organism evidence="1 2">
    <name type="scientific">Actinocorallia herbida</name>
    <dbReference type="NCBI Taxonomy" id="58109"/>
    <lineage>
        <taxon>Bacteria</taxon>
        <taxon>Bacillati</taxon>
        <taxon>Actinomycetota</taxon>
        <taxon>Actinomycetes</taxon>
        <taxon>Streptosporangiales</taxon>
        <taxon>Thermomonosporaceae</taxon>
        <taxon>Actinocorallia</taxon>
    </lineage>
</organism>
<proteinExistence type="predicted"/>
<comment type="caution">
    <text evidence="1">The sequence shown here is derived from an EMBL/GenBank/DDBJ whole genome shotgun (WGS) entry which is preliminary data.</text>
</comment>
<evidence type="ECO:0000313" key="1">
    <source>
        <dbReference type="EMBL" id="ROO89288.1"/>
    </source>
</evidence>
<dbReference type="AlphaFoldDB" id="A0A3N1D865"/>
<dbReference type="EMBL" id="RJKE01000001">
    <property type="protein sequence ID" value="ROO89288.1"/>
    <property type="molecule type" value="Genomic_DNA"/>
</dbReference>
<reference evidence="1 2" key="1">
    <citation type="submission" date="2018-11" db="EMBL/GenBank/DDBJ databases">
        <title>Sequencing the genomes of 1000 actinobacteria strains.</title>
        <authorList>
            <person name="Klenk H.-P."/>
        </authorList>
    </citation>
    <scope>NUCLEOTIDE SEQUENCE [LARGE SCALE GENOMIC DNA]</scope>
    <source>
        <strain evidence="1 2">DSM 44254</strain>
    </source>
</reference>
<evidence type="ECO:0000313" key="2">
    <source>
        <dbReference type="Proteomes" id="UP000272400"/>
    </source>
</evidence>
<gene>
    <name evidence="1" type="ORF">EDD29_6977</name>
</gene>
<protein>
    <submittedName>
        <fullName evidence="1">Uncharacterized protein</fullName>
    </submittedName>
</protein>
<keyword evidence="2" id="KW-1185">Reference proteome</keyword>
<name>A0A3N1D865_9ACTN</name>
<accession>A0A3N1D865</accession>
<dbReference type="Proteomes" id="UP000272400">
    <property type="component" value="Unassembled WGS sequence"/>
</dbReference>